<feature type="domain" description="DUF7309" evidence="2">
    <location>
        <begin position="10"/>
        <end position="170"/>
    </location>
</feature>
<sequence>MRKEASLAEWKALYEIATELKELRPWESFWDMDLIQLQGEEEEDVAFVSILGKGGDCYGITVYEGYDGLNDFMRLALADEMNLSVEFAMFSQNNLTCYWGNREELSEKQRKTIKELGYKYRGKSQWLYFMTYQAGYFPYNLDEDEVRRMTRYLGLLLEAVQCYRDMEEVVDFKGGDLFCYEFNEKTGARKWGAQAMPFTSCQFPSLTLTEEELLRELKEASKNDCILEAECTYTGSAVTDKKYDRPANPMLCLLAERNSGMMLKAEMVGPDEDAMVVLAETVVGFILTHGAPKEIRVSNVIIEAILDQVCQVAGIRLRRVKKLSAVSEFWEGMRERF</sequence>
<evidence type="ECO:0000313" key="4">
    <source>
        <dbReference type="Proteomes" id="UP000462363"/>
    </source>
</evidence>
<gene>
    <name evidence="3" type="ORF">FYJ37_15740</name>
</gene>
<dbReference type="Proteomes" id="UP000462363">
    <property type="component" value="Unassembled WGS sequence"/>
</dbReference>
<dbReference type="EMBL" id="VUMB01000048">
    <property type="protein sequence ID" value="MSS41741.1"/>
    <property type="molecule type" value="Genomic_DNA"/>
</dbReference>
<feature type="domain" description="DUF6930" evidence="1">
    <location>
        <begin position="214"/>
        <end position="333"/>
    </location>
</feature>
<dbReference type="InterPro" id="IPR054216">
    <property type="entry name" value="DUF6930"/>
</dbReference>
<name>A0A844FD22_CLOSV</name>
<evidence type="ECO:0000313" key="3">
    <source>
        <dbReference type="EMBL" id="MSS41741.1"/>
    </source>
</evidence>
<organism evidence="3 4">
    <name type="scientific">Clostridium scindens (strain JCM 10418 / VPI 12708)</name>
    <dbReference type="NCBI Taxonomy" id="29347"/>
    <lineage>
        <taxon>Bacteria</taxon>
        <taxon>Bacillati</taxon>
        <taxon>Bacillota</taxon>
        <taxon>Clostridia</taxon>
        <taxon>Lachnospirales</taxon>
        <taxon>Lachnospiraceae</taxon>
    </lineage>
</organism>
<evidence type="ECO:0000259" key="2">
    <source>
        <dbReference type="Pfam" id="PF23988"/>
    </source>
</evidence>
<dbReference type="Pfam" id="PF23988">
    <property type="entry name" value="DUF7309"/>
    <property type="match status" value="1"/>
</dbReference>
<protein>
    <submittedName>
        <fullName evidence="3">Uncharacterized protein</fullName>
    </submittedName>
</protein>
<accession>A0A844FD22</accession>
<dbReference type="RefSeq" id="WP_154322180.1">
    <property type="nucleotide sequence ID" value="NZ_CAMAAA010000071.1"/>
</dbReference>
<dbReference type="InterPro" id="IPR055733">
    <property type="entry name" value="DUF7309"/>
</dbReference>
<evidence type="ECO:0000259" key="1">
    <source>
        <dbReference type="Pfam" id="PF22007"/>
    </source>
</evidence>
<comment type="caution">
    <text evidence="3">The sequence shown here is derived from an EMBL/GenBank/DDBJ whole genome shotgun (WGS) entry which is preliminary data.</text>
</comment>
<dbReference type="AlphaFoldDB" id="A0A844FD22"/>
<reference evidence="3 4" key="1">
    <citation type="submission" date="2019-08" db="EMBL/GenBank/DDBJ databases">
        <title>In-depth cultivation of the pig gut microbiome towards novel bacterial diversity and tailored functional studies.</title>
        <authorList>
            <person name="Wylensek D."/>
            <person name="Hitch T.C.A."/>
            <person name="Clavel T."/>
        </authorList>
    </citation>
    <scope>NUCLEOTIDE SEQUENCE [LARGE SCALE GENOMIC DNA]</scope>
    <source>
        <strain evidence="3 4">BL-389-WT-3D</strain>
    </source>
</reference>
<dbReference type="Pfam" id="PF22007">
    <property type="entry name" value="DUF6930"/>
    <property type="match status" value="1"/>
</dbReference>
<proteinExistence type="predicted"/>